<evidence type="ECO:0000313" key="2">
    <source>
        <dbReference type="EMBL" id="KAF5764843.1"/>
    </source>
</evidence>
<protein>
    <submittedName>
        <fullName evidence="2">Uncharacterized protein</fullName>
    </submittedName>
</protein>
<name>A0A9K3E2I1_HELAN</name>
<evidence type="ECO:0000256" key="1">
    <source>
        <dbReference type="SAM" id="MobiDB-lite"/>
    </source>
</evidence>
<feature type="region of interest" description="Disordered" evidence="1">
    <location>
        <begin position="409"/>
        <end position="443"/>
    </location>
</feature>
<dbReference type="AlphaFoldDB" id="A0A9K3E2I1"/>
<dbReference type="Proteomes" id="UP000215914">
    <property type="component" value="Unassembled WGS sequence"/>
</dbReference>
<organism evidence="2 3">
    <name type="scientific">Helianthus annuus</name>
    <name type="common">Common sunflower</name>
    <dbReference type="NCBI Taxonomy" id="4232"/>
    <lineage>
        <taxon>Eukaryota</taxon>
        <taxon>Viridiplantae</taxon>
        <taxon>Streptophyta</taxon>
        <taxon>Embryophyta</taxon>
        <taxon>Tracheophyta</taxon>
        <taxon>Spermatophyta</taxon>
        <taxon>Magnoliopsida</taxon>
        <taxon>eudicotyledons</taxon>
        <taxon>Gunneridae</taxon>
        <taxon>Pentapetalae</taxon>
        <taxon>asterids</taxon>
        <taxon>campanulids</taxon>
        <taxon>Asterales</taxon>
        <taxon>Asteraceae</taxon>
        <taxon>Asteroideae</taxon>
        <taxon>Heliantheae alliance</taxon>
        <taxon>Heliantheae</taxon>
        <taxon>Helianthus</taxon>
    </lineage>
</organism>
<feature type="region of interest" description="Disordered" evidence="1">
    <location>
        <begin position="634"/>
        <end position="655"/>
    </location>
</feature>
<proteinExistence type="predicted"/>
<dbReference type="PANTHER" id="PTHR31099">
    <property type="entry name" value="OS06G0165300 PROTEIN"/>
    <property type="match status" value="1"/>
</dbReference>
<comment type="caution">
    <text evidence="2">The sequence shown here is derived from an EMBL/GenBank/DDBJ whole genome shotgun (WGS) entry which is preliminary data.</text>
</comment>
<gene>
    <name evidence="2" type="ORF">HanXRQr2_Chr15g0696751</name>
</gene>
<accession>A0A9K3E2I1</accession>
<dbReference type="EMBL" id="MNCJ02000330">
    <property type="protein sequence ID" value="KAF5764843.1"/>
    <property type="molecule type" value="Genomic_DNA"/>
</dbReference>
<feature type="compositionally biased region" description="Basic and acidic residues" evidence="1">
    <location>
        <begin position="409"/>
        <end position="422"/>
    </location>
</feature>
<keyword evidence="3" id="KW-1185">Reference proteome</keyword>
<reference evidence="2" key="2">
    <citation type="submission" date="2020-06" db="EMBL/GenBank/DDBJ databases">
        <title>Helianthus annuus Genome sequencing and assembly Release 2.</title>
        <authorList>
            <person name="Gouzy J."/>
            <person name="Langlade N."/>
            <person name="Munos S."/>
        </authorList>
    </citation>
    <scope>NUCLEOTIDE SEQUENCE</scope>
    <source>
        <tissue evidence="2">Leaves</tissue>
    </source>
</reference>
<feature type="region of interest" description="Disordered" evidence="1">
    <location>
        <begin position="819"/>
        <end position="840"/>
    </location>
</feature>
<dbReference type="Gramene" id="mRNA:HanXRQr2_Chr15g0696751">
    <property type="protein sequence ID" value="mRNA:HanXRQr2_Chr15g0696751"/>
    <property type="gene ID" value="HanXRQr2_Chr15g0696751"/>
</dbReference>
<feature type="region of interest" description="Disordered" evidence="1">
    <location>
        <begin position="1"/>
        <end position="35"/>
    </location>
</feature>
<sequence>MAEPSNPHNVEGENPEQQSLAAADEDEDDGGAPGGGLPVLKWSKAHFETLMTSIQMPKEFGDIYTHRRVILVPMPRADLSGLVAGPWPWQIRNFEYTFRALGLEVSVENSRRFYQLTVNTGFFSFNQRYGSTKLMTPPKGVTKWKTKFFYVKAVAVAAKMTFRNVNETILAEDIALPTAKTVDWFPRLRPIELKKLDNNELWVLRMMLTRPDRKARTVVREKSGEDAALWMMFDPDFKGKVELLPCREREGFNLEIVGNFRVPTRDVLNAPLPQGKGNLGALGKFEAKTVPKKHAEKKHVEKPARGRGKKNLGGSVAPPLGSQVAGTRGEDYSSFFDVPSSPPQDTAADAGVNKEFASPFVKVVSEPSVRVEDTVEKTVAQIFDTVDSSDNLITPNDTDDLNLRFSDVGKQKSDAEQHKSPATEKVSGSASRGAGYEGPPIQPGETELEYYYRTYTEDRAVNYHCPLWSVMLGDDISNNPSFCKEILGGVGTPFEDTRACALPCELRINQLSSMPVGSSIMANAIMEDYQALGRREEEAARLRAEAEKLVKAAREGVEQLEKDKAAFQKHKQTEEWAATSELKQELANVKAVNAALVKEKVTAEAAIGQAREAEAQAAKALEEAKEAGARAAKALEEAKEREGRTSKALEEANADRTRLNQTVGSLKNHKAMLAEVTTRATEAERRASEAAEARDSLTSSFNQLENDREWMRCHGIGHIVKVILDAPETATGIDQIKQRARDAGFKAGYNRCISHMNILAQGEYTDERSGFRGVNTESLLDANLASFYDMSISALEKLDECLDAEDYVDRLRMLYDVAEESEEEKAAGDGKDGAGTSGTK</sequence>
<feature type="region of interest" description="Disordered" evidence="1">
    <location>
        <begin position="290"/>
        <end position="324"/>
    </location>
</feature>
<reference evidence="2" key="1">
    <citation type="journal article" date="2017" name="Nature">
        <title>The sunflower genome provides insights into oil metabolism, flowering and Asterid evolution.</title>
        <authorList>
            <person name="Badouin H."/>
            <person name="Gouzy J."/>
            <person name="Grassa C.J."/>
            <person name="Murat F."/>
            <person name="Staton S.E."/>
            <person name="Cottret L."/>
            <person name="Lelandais-Briere C."/>
            <person name="Owens G.L."/>
            <person name="Carrere S."/>
            <person name="Mayjonade B."/>
            <person name="Legrand L."/>
            <person name="Gill N."/>
            <person name="Kane N.C."/>
            <person name="Bowers J.E."/>
            <person name="Hubner S."/>
            <person name="Bellec A."/>
            <person name="Berard A."/>
            <person name="Berges H."/>
            <person name="Blanchet N."/>
            <person name="Boniface M.C."/>
            <person name="Brunel D."/>
            <person name="Catrice O."/>
            <person name="Chaidir N."/>
            <person name="Claudel C."/>
            <person name="Donnadieu C."/>
            <person name="Faraut T."/>
            <person name="Fievet G."/>
            <person name="Helmstetter N."/>
            <person name="King M."/>
            <person name="Knapp S.J."/>
            <person name="Lai Z."/>
            <person name="Le Paslier M.C."/>
            <person name="Lippi Y."/>
            <person name="Lorenzon L."/>
            <person name="Mandel J.R."/>
            <person name="Marage G."/>
            <person name="Marchand G."/>
            <person name="Marquand E."/>
            <person name="Bret-Mestries E."/>
            <person name="Morien E."/>
            <person name="Nambeesan S."/>
            <person name="Nguyen T."/>
            <person name="Pegot-Espagnet P."/>
            <person name="Pouilly N."/>
            <person name="Raftis F."/>
            <person name="Sallet E."/>
            <person name="Schiex T."/>
            <person name="Thomas J."/>
            <person name="Vandecasteele C."/>
            <person name="Vares D."/>
            <person name="Vear F."/>
            <person name="Vautrin S."/>
            <person name="Crespi M."/>
            <person name="Mangin B."/>
            <person name="Burke J.M."/>
            <person name="Salse J."/>
            <person name="Munos S."/>
            <person name="Vincourt P."/>
            <person name="Rieseberg L.H."/>
            <person name="Langlade N.B."/>
        </authorList>
    </citation>
    <scope>NUCLEOTIDE SEQUENCE</scope>
    <source>
        <tissue evidence="2">Leaves</tissue>
    </source>
</reference>
<evidence type="ECO:0000313" key="3">
    <source>
        <dbReference type="Proteomes" id="UP000215914"/>
    </source>
</evidence>
<dbReference type="PANTHER" id="PTHR31099:SF49">
    <property type="entry name" value="MYOSIN HEAVY CHAIN-LIKE PROTEIN"/>
    <property type="match status" value="1"/>
</dbReference>